<name>A0ABW2T997_9ACTN</name>
<dbReference type="Pfam" id="PF04149">
    <property type="entry name" value="DUF397"/>
    <property type="match status" value="1"/>
</dbReference>
<dbReference type="Proteomes" id="UP001596514">
    <property type="component" value="Unassembled WGS sequence"/>
</dbReference>
<feature type="region of interest" description="Disordered" evidence="1">
    <location>
        <begin position="1"/>
        <end position="24"/>
    </location>
</feature>
<evidence type="ECO:0000256" key="1">
    <source>
        <dbReference type="SAM" id="MobiDB-lite"/>
    </source>
</evidence>
<keyword evidence="4" id="KW-1185">Reference proteome</keyword>
<evidence type="ECO:0000259" key="2">
    <source>
        <dbReference type="Pfam" id="PF04149"/>
    </source>
</evidence>
<feature type="compositionally biased region" description="Basic and acidic residues" evidence="1">
    <location>
        <begin position="1"/>
        <end position="11"/>
    </location>
</feature>
<comment type="caution">
    <text evidence="3">The sequence shown here is derived from an EMBL/GenBank/DDBJ whole genome shotgun (WGS) entry which is preliminary data.</text>
</comment>
<evidence type="ECO:0000313" key="3">
    <source>
        <dbReference type="EMBL" id="MFC7604299.1"/>
    </source>
</evidence>
<evidence type="ECO:0000313" key="4">
    <source>
        <dbReference type="Proteomes" id="UP001596514"/>
    </source>
</evidence>
<feature type="domain" description="DUF397" evidence="2">
    <location>
        <begin position="14"/>
        <end position="66"/>
    </location>
</feature>
<organism evidence="3 4">
    <name type="scientific">Streptosporangium amethystogenes subsp. fukuiense</name>
    <dbReference type="NCBI Taxonomy" id="698418"/>
    <lineage>
        <taxon>Bacteria</taxon>
        <taxon>Bacillati</taxon>
        <taxon>Actinomycetota</taxon>
        <taxon>Actinomycetes</taxon>
        <taxon>Streptosporangiales</taxon>
        <taxon>Streptosporangiaceae</taxon>
        <taxon>Streptosporangium</taxon>
    </lineage>
</organism>
<proteinExistence type="predicted"/>
<accession>A0ABW2T997</accession>
<dbReference type="InterPro" id="IPR007278">
    <property type="entry name" value="DUF397"/>
</dbReference>
<dbReference type="EMBL" id="JBHTEE010000001">
    <property type="protein sequence ID" value="MFC7604299.1"/>
    <property type="molecule type" value="Genomic_DNA"/>
</dbReference>
<dbReference type="RefSeq" id="WP_343961588.1">
    <property type="nucleotide sequence ID" value="NZ_BAAAGK010000005.1"/>
</dbReference>
<protein>
    <submittedName>
        <fullName evidence="3">DUF397 domain-containing protein</fullName>
    </submittedName>
</protein>
<gene>
    <name evidence="3" type="ORF">ACFQVD_29720</name>
</gene>
<sequence>MAENQPERDLARLGWRKSSRSQGTTDNCVEVAFVSGLVAVRDSKDPGGATLAFSPGGWTAFLGRVKTGDFDTRP</sequence>
<reference evidence="4" key="1">
    <citation type="journal article" date="2019" name="Int. J. Syst. Evol. Microbiol.">
        <title>The Global Catalogue of Microorganisms (GCM) 10K type strain sequencing project: providing services to taxonomists for standard genome sequencing and annotation.</title>
        <authorList>
            <consortium name="The Broad Institute Genomics Platform"/>
            <consortium name="The Broad Institute Genome Sequencing Center for Infectious Disease"/>
            <person name="Wu L."/>
            <person name="Ma J."/>
        </authorList>
    </citation>
    <scope>NUCLEOTIDE SEQUENCE [LARGE SCALE GENOMIC DNA]</scope>
    <source>
        <strain evidence="4">JCM 10083</strain>
    </source>
</reference>